<feature type="transmembrane region" description="Helical" evidence="2">
    <location>
        <begin position="124"/>
        <end position="148"/>
    </location>
</feature>
<feature type="compositionally biased region" description="Pro residues" evidence="1">
    <location>
        <begin position="405"/>
        <end position="414"/>
    </location>
</feature>
<keyword evidence="5" id="KW-1185">Reference proteome</keyword>
<sequence length="420" mass="46806">MSATSPLPVGQAIAAYIDPQYYGGVIAICMFGICISQTWTYIHTNDDRWPLQVTVAFIFLFVFGCTLLDALALNHYLVLEYGNIVELTRITPELSLFTLFTVVVIVTSDLCFATRVWRLRRVHWMVTASIALTAVGALIPGITLVNALFKFPTIGSLNNFHRKIEVGFINILAAVSQCMSTFALWYSFQAHINEIGPSTPQSVLLRLSSVVVNRGVLLTVCELLVAFLFFYHPERLYWSPFHQFLAPLYYITILATLNARRPEPTQPWELPPESPTTPSVTPSALEHGHSFLRAGLGNEMRMRMGWGITPFSLDAPGASARGNPSLRTRTRTSTQDRKPLPQQAFAALTPDFYKQSPNLAPQEKKKGWGGTNENRNGSDISLVDLATPELLVDQKSEVLETPRRQLPPIPPPALLPRRTV</sequence>
<dbReference type="GeneID" id="66077156"/>
<feature type="region of interest" description="Disordered" evidence="1">
    <location>
        <begin position="396"/>
        <end position="420"/>
    </location>
</feature>
<gene>
    <name evidence="4" type="ORF">E1B28_008080</name>
</gene>
<feature type="region of interest" description="Disordered" evidence="1">
    <location>
        <begin position="264"/>
        <end position="284"/>
    </location>
</feature>
<feature type="transmembrane region" description="Helical" evidence="2">
    <location>
        <begin position="209"/>
        <end position="231"/>
    </location>
</feature>
<dbReference type="Proteomes" id="UP001049176">
    <property type="component" value="Chromosome 4"/>
</dbReference>
<protein>
    <recommendedName>
        <fullName evidence="3">DUF6534 domain-containing protein</fullName>
    </recommendedName>
</protein>
<feature type="transmembrane region" description="Helical" evidence="2">
    <location>
        <begin position="168"/>
        <end position="188"/>
    </location>
</feature>
<keyword evidence="2" id="KW-0472">Membrane</keyword>
<feature type="transmembrane region" description="Helical" evidence="2">
    <location>
        <begin position="20"/>
        <end position="42"/>
    </location>
</feature>
<dbReference type="OrthoDB" id="2925169at2759"/>
<feature type="transmembrane region" description="Helical" evidence="2">
    <location>
        <begin position="94"/>
        <end position="112"/>
    </location>
</feature>
<dbReference type="PANTHER" id="PTHR40465:SF1">
    <property type="entry name" value="DUF6534 DOMAIN-CONTAINING PROTEIN"/>
    <property type="match status" value="1"/>
</dbReference>
<evidence type="ECO:0000256" key="1">
    <source>
        <dbReference type="SAM" id="MobiDB-lite"/>
    </source>
</evidence>
<comment type="caution">
    <text evidence="4">The sequence shown here is derived from an EMBL/GenBank/DDBJ whole genome shotgun (WGS) entry which is preliminary data.</text>
</comment>
<evidence type="ECO:0000313" key="4">
    <source>
        <dbReference type="EMBL" id="KAG7094482.1"/>
    </source>
</evidence>
<dbReference type="Pfam" id="PF20152">
    <property type="entry name" value="DUF6534"/>
    <property type="match status" value="1"/>
</dbReference>
<dbReference type="EMBL" id="CM032184">
    <property type="protein sequence ID" value="KAG7094482.1"/>
    <property type="molecule type" value="Genomic_DNA"/>
</dbReference>
<feature type="domain" description="DUF6534" evidence="3">
    <location>
        <begin position="174"/>
        <end position="261"/>
    </location>
</feature>
<organism evidence="4 5">
    <name type="scientific">Marasmius oreades</name>
    <name type="common">fairy-ring Marasmius</name>
    <dbReference type="NCBI Taxonomy" id="181124"/>
    <lineage>
        <taxon>Eukaryota</taxon>
        <taxon>Fungi</taxon>
        <taxon>Dikarya</taxon>
        <taxon>Basidiomycota</taxon>
        <taxon>Agaricomycotina</taxon>
        <taxon>Agaricomycetes</taxon>
        <taxon>Agaricomycetidae</taxon>
        <taxon>Agaricales</taxon>
        <taxon>Marasmiineae</taxon>
        <taxon>Marasmiaceae</taxon>
        <taxon>Marasmius</taxon>
    </lineage>
</organism>
<evidence type="ECO:0000313" key="5">
    <source>
        <dbReference type="Proteomes" id="UP001049176"/>
    </source>
</evidence>
<dbReference type="KEGG" id="more:E1B28_008080"/>
<keyword evidence="2" id="KW-0812">Transmembrane</keyword>
<dbReference type="RefSeq" id="XP_043010952.1">
    <property type="nucleotide sequence ID" value="XM_043152865.1"/>
</dbReference>
<dbReference type="PANTHER" id="PTHR40465">
    <property type="entry name" value="CHROMOSOME 1, WHOLE GENOME SHOTGUN SEQUENCE"/>
    <property type="match status" value="1"/>
</dbReference>
<keyword evidence="2" id="KW-1133">Transmembrane helix</keyword>
<accession>A0A9P7S372</accession>
<dbReference type="InterPro" id="IPR045339">
    <property type="entry name" value="DUF6534"/>
</dbReference>
<proteinExistence type="predicted"/>
<feature type="region of interest" description="Disordered" evidence="1">
    <location>
        <begin position="315"/>
        <end position="380"/>
    </location>
</feature>
<reference evidence="4" key="1">
    <citation type="journal article" date="2021" name="Genome Biol. Evol.">
        <title>The assembled and annotated genome of the fairy-ring fungus Marasmius oreades.</title>
        <authorList>
            <person name="Hiltunen M."/>
            <person name="Ament-Velasquez S.L."/>
            <person name="Johannesson H."/>
        </authorList>
    </citation>
    <scope>NUCLEOTIDE SEQUENCE</scope>
    <source>
        <strain evidence="4">03SP1</strain>
    </source>
</reference>
<dbReference type="AlphaFoldDB" id="A0A9P7S372"/>
<evidence type="ECO:0000259" key="3">
    <source>
        <dbReference type="Pfam" id="PF20152"/>
    </source>
</evidence>
<evidence type="ECO:0000256" key="2">
    <source>
        <dbReference type="SAM" id="Phobius"/>
    </source>
</evidence>
<name>A0A9P7S372_9AGAR</name>
<feature type="transmembrane region" description="Helical" evidence="2">
    <location>
        <begin position="54"/>
        <end position="74"/>
    </location>
</feature>